<feature type="region of interest" description="Disordered" evidence="1">
    <location>
        <begin position="1"/>
        <end position="28"/>
    </location>
</feature>
<evidence type="ECO:0000313" key="3">
    <source>
        <dbReference type="Proteomes" id="UP000593566"/>
    </source>
</evidence>
<proteinExistence type="predicted"/>
<sequence length="103" mass="10463">MDNMRKIKLSFSQSTTRPASPTTTPIPTPYKAAAHPVGAALALPSTNVPAAAVLAAPPSVEHCIDSADTGAMAPCCVIPPPGPETVTPIPPPSKTPVHFADSN</sequence>
<name>A0A8H6CCP4_9LECA</name>
<accession>A0A8H6CCP4</accession>
<gene>
    <name evidence="2" type="ORF">HO133_002783</name>
</gene>
<protein>
    <submittedName>
        <fullName evidence="2">Uncharacterized protein</fullName>
    </submittedName>
</protein>
<evidence type="ECO:0000313" key="2">
    <source>
        <dbReference type="EMBL" id="KAF6221102.1"/>
    </source>
</evidence>
<feature type="compositionally biased region" description="Low complexity" evidence="1">
    <location>
        <begin position="15"/>
        <end position="28"/>
    </location>
</feature>
<reference evidence="2 3" key="1">
    <citation type="journal article" date="2020" name="Genomics">
        <title>Complete, high-quality genomes from long-read metagenomic sequencing of two wolf lichen thalli reveals enigmatic genome architecture.</title>
        <authorList>
            <person name="McKenzie S.K."/>
            <person name="Walston R.F."/>
            <person name="Allen J.L."/>
        </authorList>
    </citation>
    <scope>NUCLEOTIDE SEQUENCE [LARGE SCALE GENOMIC DNA]</scope>
    <source>
        <strain evidence="2">WasteWater1</strain>
    </source>
</reference>
<comment type="caution">
    <text evidence="2">The sequence shown here is derived from an EMBL/GenBank/DDBJ whole genome shotgun (WGS) entry which is preliminary data.</text>
</comment>
<dbReference type="GeneID" id="59331195"/>
<dbReference type="AlphaFoldDB" id="A0A8H6CCP4"/>
<dbReference type="Proteomes" id="UP000593566">
    <property type="component" value="Unassembled WGS sequence"/>
</dbReference>
<keyword evidence="3" id="KW-1185">Reference proteome</keyword>
<dbReference type="RefSeq" id="XP_037150537.1">
    <property type="nucleotide sequence ID" value="XM_037293708.1"/>
</dbReference>
<dbReference type="EMBL" id="JACCJB010000015">
    <property type="protein sequence ID" value="KAF6221102.1"/>
    <property type="molecule type" value="Genomic_DNA"/>
</dbReference>
<organism evidence="2 3">
    <name type="scientific">Letharia lupina</name>
    <dbReference type="NCBI Taxonomy" id="560253"/>
    <lineage>
        <taxon>Eukaryota</taxon>
        <taxon>Fungi</taxon>
        <taxon>Dikarya</taxon>
        <taxon>Ascomycota</taxon>
        <taxon>Pezizomycotina</taxon>
        <taxon>Lecanoromycetes</taxon>
        <taxon>OSLEUM clade</taxon>
        <taxon>Lecanoromycetidae</taxon>
        <taxon>Lecanorales</taxon>
        <taxon>Lecanorineae</taxon>
        <taxon>Parmeliaceae</taxon>
        <taxon>Letharia</taxon>
    </lineage>
</organism>
<evidence type="ECO:0000256" key="1">
    <source>
        <dbReference type="SAM" id="MobiDB-lite"/>
    </source>
</evidence>